<evidence type="ECO:0000313" key="1">
    <source>
        <dbReference type="EMBL" id="KHS42080.1"/>
    </source>
</evidence>
<dbReference type="EMBL" id="JRVC01000033">
    <property type="protein sequence ID" value="KHS42080.1"/>
    <property type="molecule type" value="Genomic_DNA"/>
</dbReference>
<dbReference type="RefSeq" id="WP_039338308.1">
    <property type="nucleotide sequence ID" value="NZ_JRVC01000033.1"/>
</dbReference>
<sequence length="387" mass="41332">MNSVLCSVGISTVAAALGWLATVDVASQVGSSAPALLRRAAFLELEDLPVATALGGKADIEIRARKWLQAEPLTAAAIPVAVGPAGNATESGVSVAALRLAETVSRRVPKVQLELATLAAQSGNLTDMLVHFDRALLVDPSLEGRLLPPLIPALADPKFRIALRPLAGRTWLWNFGRMAAAAPGGHVNAARLFWELGADEGRAPREFVPVVIRTLVSSGNIQSAREFVLKNGKLQPSQLDAFSPTKANSNPDYVPLTWDVADNEVALVKLEPEGQWAASIEPGRRARLFRRTTSFAEGQYRVEVPVRSGSEPVSVSIQLRCLPANSRASVEMLASIQPNETRTLILNPAFSPDCRIQDWVIEASAPDAQMPALLMAAGEMGVKPLAR</sequence>
<gene>
    <name evidence="1" type="ORF">NJ75_04446</name>
</gene>
<name>A0A0B8ZGE5_9SPHN</name>
<keyword evidence="2" id="KW-1185">Reference proteome</keyword>
<dbReference type="STRING" id="48936.NJ75_04446"/>
<proteinExistence type="predicted"/>
<dbReference type="Proteomes" id="UP000031338">
    <property type="component" value="Unassembled WGS sequence"/>
</dbReference>
<accession>A0A0B8ZGE5</accession>
<evidence type="ECO:0000313" key="2">
    <source>
        <dbReference type="Proteomes" id="UP000031338"/>
    </source>
</evidence>
<reference evidence="1 2" key="1">
    <citation type="submission" date="2014-10" db="EMBL/GenBank/DDBJ databases">
        <title>Draft genome sequence of Novosphingobium subterraneum DSM 12447.</title>
        <authorList>
            <person name="Gan H.M."/>
            <person name="Gan H.Y."/>
            <person name="Savka M.A."/>
        </authorList>
    </citation>
    <scope>NUCLEOTIDE SEQUENCE [LARGE SCALE GENOMIC DNA]</scope>
    <source>
        <strain evidence="1 2">DSM 12447</strain>
    </source>
</reference>
<dbReference type="AlphaFoldDB" id="A0A0B8ZGE5"/>
<organism evidence="1 2">
    <name type="scientific">Novosphingobium subterraneum</name>
    <dbReference type="NCBI Taxonomy" id="48936"/>
    <lineage>
        <taxon>Bacteria</taxon>
        <taxon>Pseudomonadati</taxon>
        <taxon>Pseudomonadota</taxon>
        <taxon>Alphaproteobacteria</taxon>
        <taxon>Sphingomonadales</taxon>
        <taxon>Sphingomonadaceae</taxon>
        <taxon>Novosphingobium</taxon>
    </lineage>
</organism>
<dbReference type="PATRIC" id="fig|48936.3.peg.4486"/>
<comment type="caution">
    <text evidence="1">The sequence shown here is derived from an EMBL/GenBank/DDBJ whole genome shotgun (WGS) entry which is preliminary data.</text>
</comment>
<protein>
    <submittedName>
        <fullName evidence="1">Uncharacterized protein</fullName>
    </submittedName>
</protein>